<evidence type="ECO:0000313" key="1">
    <source>
        <dbReference type="EnsemblPlants" id="Bo3g063930.1"/>
    </source>
</evidence>
<dbReference type="Gramene" id="Bo3g063930.1">
    <property type="protein sequence ID" value="Bo3g063930.1"/>
    <property type="gene ID" value="Bo3g063930"/>
</dbReference>
<organism evidence="1 2">
    <name type="scientific">Brassica oleracea var. oleracea</name>
    <dbReference type="NCBI Taxonomy" id="109376"/>
    <lineage>
        <taxon>Eukaryota</taxon>
        <taxon>Viridiplantae</taxon>
        <taxon>Streptophyta</taxon>
        <taxon>Embryophyta</taxon>
        <taxon>Tracheophyta</taxon>
        <taxon>Spermatophyta</taxon>
        <taxon>Magnoliopsida</taxon>
        <taxon>eudicotyledons</taxon>
        <taxon>Gunneridae</taxon>
        <taxon>Pentapetalae</taxon>
        <taxon>rosids</taxon>
        <taxon>malvids</taxon>
        <taxon>Brassicales</taxon>
        <taxon>Brassicaceae</taxon>
        <taxon>Brassiceae</taxon>
        <taxon>Brassica</taxon>
    </lineage>
</organism>
<sequence>MSTELLSLFRGHDSFSCLREKQRKQCFSSFSYSKFTLITSPKGSSIGSLISKFSRPSMSTLTLPRSTSLSKIGPSSLPMAITVSSCQ</sequence>
<dbReference type="EnsemblPlants" id="Bo3g063930.1">
    <property type="protein sequence ID" value="Bo3g063930.1"/>
    <property type="gene ID" value="Bo3g063930"/>
</dbReference>
<protein>
    <submittedName>
        <fullName evidence="1">Uncharacterized protein</fullName>
    </submittedName>
</protein>
<dbReference type="Proteomes" id="UP000032141">
    <property type="component" value="Chromosome C3"/>
</dbReference>
<accession>A0A0D3BAN1</accession>
<dbReference type="AlphaFoldDB" id="A0A0D3BAN1"/>
<evidence type="ECO:0000313" key="2">
    <source>
        <dbReference type="Proteomes" id="UP000032141"/>
    </source>
</evidence>
<keyword evidence="2" id="KW-1185">Reference proteome</keyword>
<proteinExistence type="predicted"/>
<reference evidence="1 2" key="1">
    <citation type="journal article" date="2014" name="Genome Biol.">
        <title>Transcriptome and methylome profiling reveals relics of genome dominance in the mesopolyploid Brassica oleracea.</title>
        <authorList>
            <person name="Parkin I.A."/>
            <person name="Koh C."/>
            <person name="Tang H."/>
            <person name="Robinson S.J."/>
            <person name="Kagale S."/>
            <person name="Clarke W.E."/>
            <person name="Town C.D."/>
            <person name="Nixon J."/>
            <person name="Krishnakumar V."/>
            <person name="Bidwell S.L."/>
            <person name="Denoeud F."/>
            <person name="Belcram H."/>
            <person name="Links M.G."/>
            <person name="Just J."/>
            <person name="Clarke C."/>
            <person name="Bender T."/>
            <person name="Huebert T."/>
            <person name="Mason A.S."/>
            <person name="Pires J.C."/>
            <person name="Barker G."/>
            <person name="Moore J."/>
            <person name="Walley P.G."/>
            <person name="Manoli S."/>
            <person name="Batley J."/>
            <person name="Edwards D."/>
            <person name="Nelson M.N."/>
            <person name="Wang X."/>
            <person name="Paterson A.H."/>
            <person name="King G."/>
            <person name="Bancroft I."/>
            <person name="Chalhoub B."/>
            <person name="Sharpe A.G."/>
        </authorList>
    </citation>
    <scope>NUCLEOTIDE SEQUENCE</scope>
    <source>
        <strain evidence="1 2">cv. TO1000</strain>
    </source>
</reference>
<reference evidence="1" key="2">
    <citation type="submission" date="2015-03" db="UniProtKB">
        <authorList>
            <consortium name="EnsemblPlants"/>
        </authorList>
    </citation>
    <scope>IDENTIFICATION</scope>
</reference>
<name>A0A0D3BAN1_BRAOL</name>
<dbReference type="HOGENOM" id="CLU_2486452_0_0_1"/>